<evidence type="ECO:0000256" key="2">
    <source>
        <dbReference type="SAM" id="Phobius"/>
    </source>
</evidence>
<feature type="transmembrane region" description="Helical" evidence="2">
    <location>
        <begin position="65"/>
        <end position="87"/>
    </location>
</feature>
<evidence type="ECO:0000256" key="1">
    <source>
        <dbReference type="SAM" id="MobiDB-lite"/>
    </source>
</evidence>
<feature type="region of interest" description="Disordered" evidence="1">
    <location>
        <begin position="1"/>
        <end position="55"/>
    </location>
</feature>
<accession>A0ABT2J7D8</accession>
<keyword evidence="2" id="KW-0472">Membrane</keyword>
<protein>
    <recommendedName>
        <fullName evidence="5">Oxidoreductase</fullName>
    </recommendedName>
</protein>
<comment type="caution">
    <text evidence="3">The sequence shown here is derived from an EMBL/GenBank/DDBJ whole genome shotgun (WGS) entry which is preliminary data.</text>
</comment>
<feature type="transmembrane region" description="Helical" evidence="2">
    <location>
        <begin position="181"/>
        <end position="198"/>
    </location>
</feature>
<feature type="transmembrane region" description="Helical" evidence="2">
    <location>
        <begin position="146"/>
        <end position="169"/>
    </location>
</feature>
<organism evidence="3 4">
    <name type="scientific">Actinophytocola gossypii</name>
    <dbReference type="NCBI Taxonomy" id="2812003"/>
    <lineage>
        <taxon>Bacteria</taxon>
        <taxon>Bacillati</taxon>
        <taxon>Actinomycetota</taxon>
        <taxon>Actinomycetes</taxon>
        <taxon>Pseudonocardiales</taxon>
        <taxon>Pseudonocardiaceae</taxon>
    </lineage>
</organism>
<sequence>MSRPGPYQGDPGRQPYGRPPQQPYPPHQPYQQDPYRQPPPRRPAPPPERPSYDDGDGFRLRLPGLGLILTLLGLVVQALSLLVLPWLSSAAATGESLSLPRLWDLLTDHGTGGFGGWYVVLFTYPLAALGILLALVSVLESVAMKFVWAGLALVGVGYLVLKYGLLQIVGGDGFDLSRQELTALVIGVAVLVLVIFMLRTAMVWFRRIAGLVLVGLAAVHVYAIRDFADADALSIGAYGPALGYLLTGVAALIGPRRLTPG</sequence>
<dbReference type="RefSeq" id="WP_260191161.1">
    <property type="nucleotide sequence ID" value="NZ_JAFFZE010000010.1"/>
</dbReference>
<name>A0ABT2J7D8_9PSEU</name>
<proteinExistence type="predicted"/>
<feature type="compositionally biased region" description="Pro residues" evidence="1">
    <location>
        <begin position="36"/>
        <end position="49"/>
    </location>
</feature>
<keyword evidence="4" id="KW-1185">Reference proteome</keyword>
<evidence type="ECO:0008006" key="5">
    <source>
        <dbReference type="Google" id="ProtNLM"/>
    </source>
</evidence>
<gene>
    <name evidence="3" type="ORF">JT362_11670</name>
</gene>
<keyword evidence="2" id="KW-0812">Transmembrane</keyword>
<feature type="compositionally biased region" description="Pro residues" evidence="1">
    <location>
        <begin position="17"/>
        <end position="28"/>
    </location>
</feature>
<feature type="transmembrane region" description="Helical" evidence="2">
    <location>
        <begin position="115"/>
        <end position="139"/>
    </location>
</feature>
<reference evidence="3 4" key="1">
    <citation type="submission" date="2021-02" db="EMBL/GenBank/DDBJ databases">
        <title>Actinophytocola xerophila sp. nov., isolated from soil of cotton cropping field.</title>
        <authorList>
            <person name="Huang R."/>
            <person name="Chen X."/>
            <person name="Ge X."/>
            <person name="Liu W."/>
        </authorList>
    </citation>
    <scope>NUCLEOTIDE SEQUENCE [LARGE SCALE GENOMIC DNA]</scope>
    <source>
        <strain evidence="3 4">S1-96</strain>
    </source>
</reference>
<feature type="transmembrane region" description="Helical" evidence="2">
    <location>
        <begin position="235"/>
        <end position="254"/>
    </location>
</feature>
<evidence type="ECO:0000313" key="4">
    <source>
        <dbReference type="Proteomes" id="UP001156441"/>
    </source>
</evidence>
<feature type="transmembrane region" description="Helical" evidence="2">
    <location>
        <begin position="205"/>
        <end position="223"/>
    </location>
</feature>
<keyword evidence="2" id="KW-1133">Transmembrane helix</keyword>
<dbReference type="Proteomes" id="UP001156441">
    <property type="component" value="Unassembled WGS sequence"/>
</dbReference>
<evidence type="ECO:0000313" key="3">
    <source>
        <dbReference type="EMBL" id="MCT2583777.1"/>
    </source>
</evidence>
<dbReference type="EMBL" id="JAFFZE010000010">
    <property type="protein sequence ID" value="MCT2583777.1"/>
    <property type="molecule type" value="Genomic_DNA"/>
</dbReference>